<dbReference type="RefSeq" id="XP_031013425.1">
    <property type="nucleotide sequence ID" value="XM_031162565.1"/>
</dbReference>
<dbReference type="Pfam" id="PF01734">
    <property type="entry name" value="Patatin"/>
    <property type="match status" value="1"/>
</dbReference>
<evidence type="ECO:0000256" key="2">
    <source>
        <dbReference type="ARBA" id="ARBA00022963"/>
    </source>
</evidence>
<comment type="caution">
    <text evidence="6">The sequence shown here is derived from an EMBL/GenBank/DDBJ whole genome shotgun (WGS) entry which is preliminary data.</text>
</comment>
<organism evidence="6 7">
    <name type="scientific">Fusarium coffeatum</name>
    <dbReference type="NCBI Taxonomy" id="231269"/>
    <lineage>
        <taxon>Eukaryota</taxon>
        <taxon>Fungi</taxon>
        <taxon>Dikarya</taxon>
        <taxon>Ascomycota</taxon>
        <taxon>Pezizomycotina</taxon>
        <taxon>Sordariomycetes</taxon>
        <taxon>Hypocreomycetidae</taxon>
        <taxon>Hypocreales</taxon>
        <taxon>Nectriaceae</taxon>
        <taxon>Fusarium</taxon>
        <taxon>Fusarium incarnatum-equiseti species complex</taxon>
    </lineage>
</organism>
<dbReference type="SUPFAM" id="SSF52151">
    <property type="entry name" value="FabD/lysophospholipase-like"/>
    <property type="match status" value="1"/>
</dbReference>
<evidence type="ECO:0000256" key="3">
    <source>
        <dbReference type="ARBA" id="ARBA00023098"/>
    </source>
</evidence>
<accession>A0A366R9E5</accession>
<proteinExistence type="predicted"/>
<evidence type="ECO:0000256" key="1">
    <source>
        <dbReference type="ARBA" id="ARBA00022801"/>
    </source>
</evidence>
<feature type="domain" description="PNPLA" evidence="5">
    <location>
        <begin position="825"/>
        <end position="1042"/>
    </location>
</feature>
<sequence>MSDEVGVQMDGVSISRDSGYADSLKQVFEGMEIYTGDDKTEIGEEFHESTEGVEDWPQPASSYITEQADRARIRLFCRVCGEKGEPADFVLCSGCGAPRMPAHRRCLSSSPIHQLTRDEPTMYGNACEEIDFQQFIYTSSLFDSGFLTKDKASLHVDDLWSTWFGVAHDQSGHFPQLSIYPRLQTLVDCATDRPARQYPSLISFVGDTGSGKSTLIRAIIRMLAPRAHDSFQVPVQGTAGDGFDSTSSDVHLFADPNTGSTEVPRFFVDCEGFSGTDTPVARQLVSDVTKAPVSRAMQDGTLRSPPAPSREAADTVARHTSSASIRVDLQWGKVLAPIEPPTPLGKKRPGQVDPKSRSMVVKNVYPRLLYAFSDVVCFVTNNSRASQTILEQMFKWAKDGHERTLNQRVRPGLIIVLNKMPMDSHNILSSIKNATRQLLESFQKSTRFQELQQKWRARGRNIHNAEELILCYYDSFRVISIPQHTPSSPAVVQVISDQVKNLYNETLAMSEDIRRKRKSLNLDLDVSSLNAYLHRSVMALGRDFHSALDFHELSDGDSALPRRFSEHLCQVMFKMTKLRNFDTSQATGGEADLVLQMTPYIAACIIAQIDDTKHQGGHSERLQFTPPMVADICTDDIQKSKEALVDEAQRGLKRFREQFWRCEAKDSSGQRRCKNYRQGHDKGHQFETSNAPLKGSDVSVEDIEVGPYECSYDPVCFTDQLWDEIFKLQDRTHAIDKLASAATSCGVTGATTQRTCLSCLSNTPTNMLPCKPREHGVCEDCIKRCNHSTGEESLIQMSFCPLGCSFTCTPWSIRVKPRTAGARILTLDGGGIRGIIELVILSNIEEEVGLGIRIQELFDLVIGTSTGGLVALGVFERNWKMGNAENTFSGLSRQAFSIRKALAVPVISKFAEPFCDFKYKSAGINNSLQEAFEGDYLFGQTKNRRKSGDQVKVGVVAQVEGRNQPCLIANYSRNPIDKQKDGTEAYDCLQREDEQSKDFLTWQAARATSAAPIMFKPYIHQQTQKVYIDGAVVRNNPVRLAYKEATRIWKSSTPPDIIVSVGTGILIGQDGLLKDSKSSHMDTFKAFIPKGIRKKVETGMDMVQATLDCRREWLDFSSQLRGRPRENCHRLDVGLTSKPPALDDVEMIYWLRGDAQRYLHHEGGSAFNYFQRRYSSPSDHIRTVARRLLASLFYLSDTLPRSMRGGSIKTTLHCRLSRHSEGAPALVGNMNGPSFRIREVNDNGEEIVRPIQFLTAEKFDQKTMSAPVEVAISDGSFESGGS</sequence>
<feature type="short sequence motif" description="GXGXXG" evidence="4">
    <location>
        <begin position="829"/>
        <end position="834"/>
    </location>
</feature>
<feature type="active site" description="Proton acceptor" evidence="4">
    <location>
        <position position="1029"/>
    </location>
</feature>
<dbReference type="PANTHER" id="PTHR24185">
    <property type="entry name" value="CALCIUM-INDEPENDENT PHOSPHOLIPASE A2-GAMMA"/>
    <property type="match status" value="1"/>
</dbReference>
<dbReference type="InterPro" id="IPR016035">
    <property type="entry name" value="Acyl_Trfase/lysoPLipase"/>
</dbReference>
<protein>
    <recommendedName>
        <fullName evidence="5">PNPLA domain-containing protein</fullName>
    </recommendedName>
</protein>
<dbReference type="EMBL" id="QKXC01000189">
    <property type="protein sequence ID" value="RBR12936.1"/>
    <property type="molecule type" value="Genomic_DNA"/>
</dbReference>
<dbReference type="SUPFAM" id="SSF52540">
    <property type="entry name" value="P-loop containing nucleoside triphosphate hydrolases"/>
    <property type="match status" value="1"/>
</dbReference>
<dbReference type="GO" id="GO:0046486">
    <property type="term" value="P:glycerolipid metabolic process"/>
    <property type="evidence" value="ECO:0007669"/>
    <property type="project" value="UniProtKB-ARBA"/>
</dbReference>
<dbReference type="Proteomes" id="UP000253153">
    <property type="component" value="Unassembled WGS sequence"/>
</dbReference>
<dbReference type="GO" id="GO:0047499">
    <property type="term" value="F:calcium-independent phospholipase A2 activity"/>
    <property type="evidence" value="ECO:0007669"/>
    <property type="project" value="TreeGrafter"/>
</dbReference>
<reference evidence="6 7" key="1">
    <citation type="submission" date="2018-06" db="EMBL/GenBank/DDBJ databases">
        <title>Fusarium incarnatum-equiseti species complex species 28.</title>
        <authorList>
            <person name="Gardiner D.M."/>
        </authorList>
    </citation>
    <scope>NUCLEOTIDE SEQUENCE [LARGE SCALE GENOMIC DNA]</scope>
    <source>
        <strain evidence="6 7">FIESC_28</strain>
    </source>
</reference>
<keyword evidence="7" id="KW-1185">Reference proteome</keyword>
<dbReference type="CDD" id="cd07199">
    <property type="entry name" value="Pat17_PNPLA8_PNPLA9_like"/>
    <property type="match status" value="1"/>
</dbReference>
<dbReference type="GO" id="GO:0016020">
    <property type="term" value="C:membrane"/>
    <property type="evidence" value="ECO:0007669"/>
    <property type="project" value="TreeGrafter"/>
</dbReference>
<dbReference type="InterPro" id="IPR002641">
    <property type="entry name" value="PNPLA_dom"/>
</dbReference>
<dbReference type="PANTHER" id="PTHR24185:SF1">
    <property type="entry name" value="CALCIUM-INDEPENDENT PHOSPHOLIPASE A2-GAMMA"/>
    <property type="match status" value="1"/>
</dbReference>
<evidence type="ECO:0000256" key="4">
    <source>
        <dbReference type="PROSITE-ProRule" id="PRU01161"/>
    </source>
</evidence>
<dbReference type="InterPro" id="IPR027417">
    <property type="entry name" value="P-loop_NTPase"/>
</dbReference>
<dbReference type="GeneID" id="41997861"/>
<keyword evidence="2 4" id="KW-0442">Lipid degradation</keyword>
<evidence type="ECO:0000313" key="7">
    <source>
        <dbReference type="Proteomes" id="UP000253153"/>
    </source>
</evidence>
<dbReference type="Gene3D" id="3.40.1090.10">
    <property type="entry name" value="Cytosolic phospholipase A2 catalytic domain"/>
    <property type="match status" value="1"/>
</dbReference>
<feature type="active site" description="Nucleophile" evidence="4">
    <location>
        <position position="865"/>
    </location>
</feature>
<gene>
    <name evidence="6" type="ORF">FIESC28_08427</name>
</gene>
<name>A0A366R9E5_9HYPO</name>
<dbReference type="PROSITE" id="PS51635">
    <property type="entry name" value="PNPLA"/>
    <property type="match status" value="1"/>
</dbReference>
<feature type="short sequence motif" description="GXSXG" evidence="4">
    <location>
        <begin position="863"/>
        <end position="867"/>
    </location>
</feature>
<feature type="short sequence motif" description="DGA/G" evidence="4">
    <location>
        <begin position="1029"/>
        <end position="1031"/>
    </location>
</feature>
<keyword evidence="1 4" id="KW-0378">Hydrolase</keyword>
<keyword evidence="3 4" id="KW-0443">Lipid metabolism</keyword>
<dbReference type="OrthoDB" id="194358at2759"/>
<evidence type="ECO:0000313" key="6">
    <source>
        <dbReference type="EMBL" id="RBR12936.1"/>
    </source>
</evidence>
<evidence type="ECO:0000259" key="5">
    <source>
        <dbReference type="PROSITE" id="PS51635"/>
    </source>
</evidence>
<dbReference type="GO" id="GO:0019369">
    <property type="term" value="P:arachidonate metabolic process"/>
    <property type="evidence" value="ECO:0007669"/>
    <property type="project" value="TreeGrafter"/>
</dbReference>
<dbReference type="GO" id="GO:0016042">
    <property type="term" value="P:lipid catabolic process"/>
    <property type="evidence" value="ECO:0007669"/>
    <property type="project" value="UniProtKB-UniRule"/>
</dbReference>
<dbReference type="Gene3D" id="3.40.50.300">
    <property type="entry name" value="P-loop containing nucleotide triphosphate hydrolases"/>
    <property type="match status" value="1"/>
</dbReference>